<evidence type="ECO:0000256" key="1">
    <source>
        <dbReference type="SAM" id="Phobius"/>
    </source>
</evidence>
<keyword evidence="1" id="KW-0472">Membrane</keyword>
<accession>A0A6C0KSS9</accession>
<sequence>MDSYLLPGGLIAVGIMLIVLGAYKLNEMDYSAQNTQNSCSTLLQKQVMSGIKNGDDCALWDGAQCRKGKYNNGQCVAPASVAVLAAGGLGLILLIIGIVLAFRHHKAEAKKEEGAFFFF</sequence>
<dbReference type="AlphaFoldDB" id="A0A6C0KSS9"/>
<keyword evidence="1" id="KW-0812">Transmembrane</keyword>
<evidence type="ECO:0000313" key="2">
    <source>
        <dbReference type="EMBL" id="QHU20206.1"/>
    </source>
</evidence>
<organism evidence="2">
    <name type="scientific">viral metagenome</name>
    <dbReference type="NCBI Taxonomy" id="1070528"/>
    <lineage>
        <taxon>unclassified sequences</taxon>
        <taxon>metagenomes</taxon>
        <taxon>organismal metagenomes</taxon>
    </lineage>
</organism>
<feature type="transmembrane region" description="Helical" evidence="1">
    <location>
        <begin position="5"/>
        <end position="23"/>
    </location>
</feature>
<name>A0A6C0KSS9_9ZZZZ</name>
<proteinExistence type="predicted"/>
<reference evidence="2" key="1">
    <citation type="journal article" date="2020" name="Nature">
        <title>Giant virus diversity and host interactions through global metagenomics.</title>
        <authorList>
            <person name="Schulz F."/>
            <person name="Roux S."/>
            <person name="Paez-Espino D."/>
            <person name="Jungbluth S."/>
            <person name="Walsh D.A."/>
            <person name="Denef V.J."/>
            <person name="McMahon K.D."/>
            <person name="Konstantinidis K.T."/>
            <person name="Eloe-Fadrosh E.A."/>
            <person name="Kyrpides N.C."/>
            <person name="Woyke T."/>
        </authorList>
    </citation>
    <scope>NUCLEOTIDE SEQUENCE</scope>
    <source>
        <strain evidence="2">GVMAG-S-3300013014-136</strain>
    </source>
</reference>
<keyword evidence="1" id="KW-1133">Transmembrane helix</keyword>
<protein>
    <submittedName>
        <fullName evidence="2">Uncharacterized protein</fullName>
    </submittedName>
</protein>
<feature type="transmembrane region" description="Helical" evidence="1">
    <location>
        <begin position="79"/>
        <end position="102"/>
    </location>
</feature>
<dbReference type="EMBL" id="MN740963">
    <property type="protein sequence ID" value="QHU20206.1"/>
    <property type="molecule type" value="Genomic_DNA"/>
</dbReference>